<name>A0ABR0JJW5_9EURO</name>
<comment type="caution">
    <text evidence="2">The sequence shown here is derived from an EMBL/GenBank/DDBJ whole genome shotgun (WGS) entry which is preliminary data.</text>
</comment>
<protein>
    <submittedName>
        <fullName evidence="2">Uncharacterized protein</fullName>
    </submittedName>
</protein>
<keyword evidence="1" id="KW-0472">Membrane</keyword>
<dbReference type="InterPro" id="IPR021514">
    <property type="entry name" value="DUF3176"/>
</dbReference>
<dbReference type="EMBL" id="JAVRRF010000005">
    <property type="protein sequence ID" value="KAK5065729.1"/>
    <property type="molecule type" value="Genomic_DNA"/>
</dbReference>
<dbReference type="Pfam" id="PF11374">
    <property type="entry name" value="DUF3176"/>
    <property type="match status" value="1"/>
</dbReference>
<accession>A0ABR0JJW5</accession>
<keyword evidence="1" id="KW-0812">Transmembrane</keyword>
<feature type="transmembrane region" description="Helical" evidence="1">
    <location>
        <begin position="169"/>
        <end position="196"/>
    </location>
</feature>
<organism evidence="2 3">
    <name type="scientific">Exophiala sideris</name>
    <dbReference type="NCBI Taxonomy" id="1016849"/>
    <lineage>
        <taxon>Eukaryota</taxon>
        <taxon>Fungi</taxon>
        <taxon>Dikarya</taxon>
        <taxon>Ascomycota</taxon>
        <taxon>Pezizomycotina</taxon>
        <taxon>Eurotiomycetes</taxon>
        <taxon>Chaetothyriomycetidae</taxon>
        <taxon>Chaetothyriales</taxon>
        <taxon>Herpotrichiellaceae</taxon>
        <taxon>Exophiala</taxon>
    </lineage>
</organism>
<dbReference type="PANTHER" id="PTHR35394:SF5">
    <property type="entry name" value="DUF3176 DOMAIN-CONTAINING PROTEIN"/>
    <property type="match status" value="1"/>
</dbReference>
<gene>
    <name evidence="2" type="ORF">LTR69_003278</name>
</gene>
<reference evidence="2 3" key="1">
    <citation type="submission" date="2023-08" db="EMBL/GenBank/DDBJ databases">
        <title>Black Yeasts Isolated from many extreme environments.</title>
        <authorList>
            <person name="Coleine C."/>
            <person name="Stajich J.E."/>
            <person name="Selbmann L."/>
        </authorList>
    </citation>
    <scope>NUCLEOTIDE SEQUENCE [LARGE SCALE GENOMIC DNA]</scope>
    <source>
        <strain evidence="2 3">CCFEE 6328</strain>
    </source>
</reference>
<evidence type="ECO:0000313" key="3">
    <source>
        <dbReference type="Proteomes" id="UP001345691"/>
    </source>
</evidence>
<dbReference type="Proteomes" id="UP001345691">
    <property type="component" value="Unassembled WGS sequence"/>
</dbReference>
<keyword evidence="3" id="KW-1185">Reference proteome</keyword>
<proteinExistence type="predicted"/>
<feature type="transmembrane region" description="Helical" evidence="1">
    <location>
        <begin position="100"/>
        <end position="121"/>
    </location>
</feature>
<feature type="transmembrane region" description="Helical" evidence="1">
    <location>
        <begin position="54"/>
        <end position="79"/>
    </location>
</feature>
<evidence type="ECO:0000256" key="1">
    <source>
        <dbReference type="SAM" id="Phobius"/>
    </source>
</evidence>
<keyword evidence="1" id="KW-1133">Transmembrane helix</keyword>
<evidence type="ECO:0000313" key="2">
    <source>
        <dbReference type="EMBL" id="KAK5065729.1"/>
    </source>
</evidence>
<feature type="transmembrane region" description="Helical" evidence="1">
    <location>
        <begin position="530"/>
        <end position="555"/>
    </location>
</feature>
<dbReference type="PANTHER" id="PTHR35394">
    <property type="entry name" value="DUF3176 DOMAIN-CONTAINING PROTEIN"/>
    <property type="match status" value="1"/>
</dbReference>
<sequence length="619" mass="67838">MSLPSPTETLVSDKGVATAIKVTEKSSCSSLQQHGDESASRSFKSRLLRTVDRYWLFEFFGLFLAFSSLAAVIALLAVCGNQPSPNWTLTIGKGRLRKKLGLTLNTILSICGTVFSSALLIPVASSMSQLKWVWFGRGRPLAHYQAFDSAARGPLGSIMLLWTLRCRRLACIGAVIIIAALGISFSLQALVVYPLVAVPTGQSTIARTNVDFGNTVGLDDLTSNMRGAIYAVLYQYTQPSLSFSCPTGNCTWPEAYTSLGFCSQCYNITASLKPACGTEPVSTLDSSGNITGYINAPYCNYTLPNGLELIGLPSINVTDLVISGSRNNTVNFPDPATVTVLTTIQGSWQSSPPQWENMLAHPNDTTESEGLVSWNATECGLFYCAQKFNTTIVTGTLDEKLVDTYSTAYVRDERHVVIDIPKTFSNMTDNTYYGYNFKGLTVFFEGLWTGTFTHSDEERSFVPSSDIALALQPMQLADFKAMFSSLASSMSHSIRITAAENATPQNVDDAGPLKATGKAWQERPFTVVRWGWIALPATLWELALILLVGTILTTVRENTILWKGFSLAAFSHPLTEDVQDKFSDVVSPREMMKIAEKLDVRWEKTDRGYKLVQPYDTTA</sequence>
<feature type="transmembrane region" description="Helical" evidence="1">
    <location>
        <begin position="141"/>
        <end position="162"/>
    </location>
</feature>